<sequence>MTTATDRIRIILHPGKEQSLKRFHPWVFSGAIKKVTEEPQDGATVDVYSSRNEFLGTGHYQKGSITVRIISFEPTAADAAFWRAKLQQAYNYRQILGFINHPHTNVYRLVFAEGDGLPGLIIDVYGETAVMQAHSLGMYRAKEHIAQALQEIYGNKLKAVYDKSAETLHLQEAHTPLNSYLIGSGTEAEIVKENNNQFYVDWITGQKTGFFIDQRENRQLLATYASGKSVLNTFCYTGGFSVYALNAGATLVHSVDSSKKAIELTDRNAALNQAGDRHAAFAVDTFSFFKNQSQPYDIIILDPPAFAKHHNVRHNAVMGYKRLNAEALRQIKPGGILFTFSCSQAVDRSLFNNTIMAAAIEAGRNIKIMHHLSQPADHPVSIFHPEGEYLKGLVLFVE</sequence>
<dbReference type="GO" id="GO:0008168">
    <property type="term" value="F:methyltransferase activity"/>
    <property type="evidence" value="ECO:0007669"/>
    <property type="project" value="UniProtKB-KW"/>
</dbReference>
<dbReference type="RefSeq" id="WP_106933228.1">
    <property type="nucleotide sequence ID" value="NZ_PYFT01000001.1"/>
</dbReference>
<evidence type="ECO:0000313" key="10">
    <source>
        <dbReference type="EMBL" id="PSR57055.1"/>
    </source>
</evidence>
<evidence type="ECO:0000256" key="3">
    <source>
        <dbReference type="ARBA" id="ARBA00022552"/>
    </source>
</evidence>
<dbReference type="GO" id="GO:0005737">
    <property type="term" value="C:cytoplasm"/>
    <property type="evidence" value="ECO:0007669"/>
    <property type="project" value="UniProtKB-SubCell"/>
</dbReference>
<evidence type="ECO:0000256" key="4">
    <source>
        <dbReference type="ARBA" id="ARBA00022603"/>
    </source>
</evidence>
<evidence type="ECO:0000256" key="7">
    <source>
        <dbReference type="ARBA" id="ARBA00022884"/>
    </source>
</evidence>
<dbReference type="InterPro" id="IPR015947">
    <property type="entry name" value="PUA-like_sf"/>
</dbReference>
<evidence type="ECO:0000256" key="2">
    <source>
        <dbReference type="ARBA" id="ARBA00022490"/>
    </source>
</evidence>
<comment type="subcellular location">
    <subcellularLocation>
        <location evidence="1">Cytoplasm</location>
    </subcellularLocation>
</comment>
<keyword evidence="6" id="KW-0949">S-adenosyl-L-methionine</keyword>
<dbReference type="OrthoDB" id="9805492at2"/>
<keyword evidence="7" id="KW-0694">RNA-binding</keyword>
<dbReference type="Pfam" id="PF17785">
    <property type="entry name" value="PUA_3"/>
    <property type="match status" value="1"/>
</dbReference>
<dbReference type="InterPro" id="IPR041532">
    <property type="entry name" value="RlmI-like_PUA"/>
</dbReference>
<comment type="caution">
    <text evidence="10">The sequence shown here is derived from an EMBL/GenBank/DDBJ whole genome shotgun (WGS) entry which is preliminary data.</text>
</comment>
<dbReference type="CDD" id="cd02440">
    <property type="entry name" value="AdoMet_MTases"/>
    <property type="match status" value="1"/>
</dbReference>
<dbReference type="InterPro" id="IPR036974">
    <property type="entry name" value="PUA_sf"/>
</dbReference>
<dbReference type="GO" id="GO:0032259">
    <property type="term" value="P:methylation"/>
    <property type="evidence" value="ECO:0007669"/>
    <property type="project" value="UniProtKB-KW"/>
</dbReference>
<keyword evidence="2" id="KW-0963">Cytoplasm</keyword>
<dbReference type="AlphaFoldDB" id="A0A2T2YNH4"/>
<evidence type="ECO:0000256" key="1">
    <source>
        <dbReference type="ARBA" id="ARBA00004496"/>
    </source>
</evidence>
<dbReference type="PROSITE" id="PS50890">
    <property type="entry name" value="PUA"/>
    <property type="match status" value="1"/>
</dbReference>
<name>A0A2T2YNH4_9BACT</name>
<dbReference type="Pfam" id="PF10672">
    <property type="entry name" value="Methyltrans_SAM"/>
    <property type="match status" value="1"/>
</dbReference>
<dbReference type="Gene3D" id="3.40.50.150">
    <property type="entry name" value="Vaccinia Virus protein VP39"/>
    <property type="match status" value="1"/>
</dbReference>
<dbReference type="InterPro" id="IPR029063">
    <property type="entry name" value="SAM-dependent_MTases_sf"/>
</dbReference>
<dbReference type="Gene3D" id="2.30.130.10">
    <property type="entry name" value="PUA domain"/>
    <property type="match status" value="1"/>
</dbReference>
<keyword evidence="11" id="KW-1185">Reference proteome</keyword>
<evidence type="ECO:0000256" key="8">
    <source>
        <dbReference type="ARBA" id="ARBA00038091"/>
    </source>
</evidence>
<keyword evidence="3" id="KW-0698">rRNA processing</keyword>
<evidence type="ECO:0000256" key="6">
    <source>
        <dbReference type="ARBA" id="ARBA00022691"/>
    </source>
</evidence>
<dbReference type="Gene3D" id="3.30.750.80">
    <property type="entry name" value="RNA methyltransferase domain (HRMD) like"/>
    <property type="match status" value="1"/>
</dbReference>
<organism evidence="10 11">
    <name type="scientific">Adhaeribacter arboris</name>
    <dbReference type="NCBI Taxonomy" id="2072846"/>
    <lineage>
        <taxon>Bacteria</taxon>
        <taxon>Pseudomonadati</taxon>
        <taxon>Bacteroidota</taxon>
        <taxon>Cytophagia</taxon>
        <taxon>Cytophagales</taxon>
        <taxon>Hymenobacteraceae</taxon>
        <taxon>Adhaeribacter</taxon>
    </lineage>
</organism>
<comment type="similarity">
    <text evidence="8">Belongs to the methyltransferase superfamily. RlmI family.</text>
</comment>
<dbReference type="GO" id="GO:0003723">
    <property type="term" value="F:RNA binding"/>
    <property type="evidence" value="ECO:0007669"/>
    <property type="project" value="UniProtKB-KW"/>
</dbReference>
<dbReference type="GO" id="GO:0006364">
    <property type="term" value="P:rRNA processing"/>
    <property type="evidence" value="ECO:0007669"/>
    <property type="project" value="UniProtKB-KW"/>
</dbReference>
<keyword evidence="4 10" id="KW-0489">Methyltransferase</keyword>
<dbReference type="PANTHER" id="PTHR42873:SF1">
    <property type="entry name" value="S-ADENOSYLMETHIONINE-DEPENDENT METHYLTRANSFERASE DOMAIN-CONTAINING PROTEIN"/>
    <property type="match status" value="1"/>
</dbReference>
<keyword evidence="5 10" id="KW-0808">Transferase</keyword>
<dbReference type="CDD" id="cd11572">
    <property type="entry name" value="RlmI_M_like"/>
    <property type="match status" value="1"/>
</dbReference>
<dbReference type="InterPro" id="IPR019614">
    <property type="entry name" value="SAM-dep_methyl-trfase"/>
</dbReference>
<gene>
    <name evidence="10" type="ORF">AHMF7605_28010</name>
</gene>
<evidence type="ECO:0000259" key="9">
    <source>
        <dbReference type="SMART" id="SM00359"/>
    </source>
</evidence>
<dbReference type="PANTHER" id="PTHR42873">
    <property type="entry name" value="RIBOSOMAL RNA LARGE SUBUNIT METHYLTRANSFERASE"/>
    <property type="match status" value="1"/>
</dbReference>
<evidence type="ECO:0000256" key="5">
    <source>
        <dbReference type="ARBA" id="ARBA00022679"/>
    </source>
</evidence>
<reference evidence="10 11" key="1">
    <citation type="submission" date="2018-03" db="EMBL/GenBank/DDBJ databases">
        <title>Adhaeribacter sp. HMF7605 Genome sequencing and assembly.</title>
        <authorList>
            <person name="Kang H."/>
            <person name="Kang J."/>
            <person name="Cha I."/>
            <person name="Kim H."/>
            <person name="Joh K."/>
        </authorList>
    </citation>
    <scope>NUCLEOTIDE SEQUENCE [LARGE SCALE GENOMIC DNA]</scope>
    <source>
        <strain evidence="10 11">HMF7605</strain>
    </source>
</reference>
<dbReference type="SUPFAM" id="SSF88697">
    <property type="entry name" value="PUA domain-like"/>
    <property type="match status" value="1"/>
</dbReference>
<dbReference type="SUPFAM" id="SSF53335">
    <property type="entry name" value="S-adenosyl-L-methionine-dependent methyltransferases"/>
    <property type="match status" value="1"/>
</dbReference>
<dbReference type="InterPro" id="IPR002478">
    <property type="entry name" value="PUA"/>
</dbReference>
<dbReference type="CDD" id="cd21153">
    <property type="entry name" value="PUA_RlmI"/>
    <property type="match status" value="1"/>
</dbReference>
<evidence type="ECO:0000313" key="11">
    <source>
        <dbReference type="Proteomes" id="UP000240357"/>
    </source>
</evidence>
<feature type="domain" description="PUA" evidence="9">
    <location>
        <begin position="8"/>
        <end position="91"/>
    </location>
</feature>
<protein>
    <submittedName>
        <fullName evidence="10">RlmI/RlmK family 23S rRNA methyltransferase</fullName>
    </submittedName>
</protein>
<accession>A0A2T2YNH4</accession>
<dbReference type="Proteomes" id="UP000240357">
    <property type="component" value="Unassembled WGS sequence"/>
</dbReference>
<dbReference type="SMART" id="SM00359">
    <property type="entry name" value="PUA"/>
    <property type="match status" value="1"/>
</dbReference>
<proteinExistence type="inferred from homology"/>
<dbReference type="EMBL" id="PYFT01000001">
    <property type="protein sequence ID" value="PSR57055.1"/>
    <property type="molecule type" value="Genomic_DNA"/>
</dbReference>